<evidence type="ECO:0000313" key="2">
    <source>
        <dbReference type="EMBL" id="MED6189795.1"/>
    </source>
</evidence>
<dbReference type="PANTHER" id="PTHR33914:SF18">
    <property type="entry name" value="DUF688 FAMILY PROTEIN"/>
    <property type="match status" value="1"/>
</dbReference>
<protein>
    <submittedName>
        <fullName evidence="2">Uncharacterized protein</fullName>
    </submittedName>
</protein>
<feature type="region of interest" description="Disordered" evidence="1">
    <location>
        <begin position="209"/>
        <end position="236"/>
    </location>
</feature>
<accession>A0ABU6WV54</accession>
<reference evidence="2 3" key="1">
    <citation type="journal article" date="2023" name="Plants (Basel)">
        <title>Bridging the Gap: Combining Genomics and Transcriptomics Approaches to Understand Stylosanthes scabra, an Orphan Legume from the Brazilian Caatinga.</title>
        <authorList>
            <person name="Ferreira-Neto J.R.C."/>
            <person name="da Silva M.D."/>
            <person name="Binneck E."/>
            <person name="de Melo N.F."/>
            <person name="da Silva R.H."/>
            <person name="de Melo A.L.T.M."/>
            <person name="Pandolfi V."/>
            <person name="Bustamante F.O."/>
            <person name="Brasileiro-Vidal A.C."/>
            <person name="Benko-Iseppon A.M."/>
        </authorList>
    </citation>
    <scope>NUCLEOTIDE SEQUENCE [LARGE SCALE GENOMIC DNA]</scope>
    <source>
        <tissue evidence="2">Leaves</tissue>
    </source>
</reference>
<gene>
    <name evidence="2" type="ORF">PIB30_099529</name>
</gene>
<evidence type="ECO:0000256" key="1">
    <source>
        <dbReference type="SAM" id="MobiDB-lite"/>
    </source>
</evidence>
<proteinExistence type="predicted"/>
<sequence>MVDSKACNMRLRNQEGHGFLIREFPVPIRVCSMNEAKFVKDYDMPELVVFVCEDHDQFVKDICIDRGDDSTKDNCVLGECGLDQNTPCFSDFIMNSSRSDMGSEFAADVNVIKTCEFRDGNSIEHPTKKKTSEALGEIFRNDEFSRSFSLKHWHKDSILRTISSRVEYPHYADYQQFPKATNFSTIPTMENLQTITSSEKSFDLQTDNHPYETSCEASKSDMASHQSNDSSRSSNSFSFPIIPPEWKGSPVKMVEADRGLSRKRRWRKICFPCCKF</sequence>
<evidence type="ECO:0000313" key="3">
    <source>
        <dbReference type="Proteomes" id="UP001341840"/>
    </source>
</evidence>
<name>A0ABU6WV54_9FABA</name>
<feature type="compositionally biased region" description="Low complexity" evidence="1">
    <location>
        <begin position="224"/>
        <end position="236"/>
    </location>
</feature>
<keyword evidence="3" id="KW-1185">Reference proteome</keyword>
<comment type="caution">
    <text evidence="2">The sequence shown here is derived from an EMBL/GenBank/DDBJ whole genome shotgun (WGS) entry which is preliminary data.</text>
</comment>
<dbReference type="Proteomes" id="UP001341840">
    <property type="component" value="Unassembled WGS sequence"/>
</dbReference>
<dbReference type="InterPro" id="IPR040378">
    <property type="entry name" value="BASL"/>
</dbReference>
<dbReference type="EMBL" id="JASCZI010183916">
    <property type="protein sequence ID" value="MED6189795.1"/>
    <property type="molecule type" value="Genomic_DNA"/>
</dbReference>
<organism evidence="2 3">
    <name type="scientific">Stylosanthes scabra</name>
    <dbReference type="NCBI Taxonomy" id="79078"/>
    <lineage>
        <taxon>Eukaryota</taxon>
        <taxon>Viridiplantae</taxon>
        <taxon>Streptophyta</taxon>
        <taxon>Embryophyta</taxon>
        <taxon>Tracheophyta</taxon>
        <taxon>Spermatophyta</taxon>
        <taxon>Magnoliopsida</taxon>
        <taxon>eudicotyledons</taxon>
        <taxon>Gunneridae</taxon>
        <taxon>Pentapetalae</taxon>
        <taxon>rosids</taxon>
        <taxon>fabids</taxon>
        <taxon>Fabales</taxon>
        <taxon>Fabaceae</taxon>
        <taxon>Papilionoideae</taxon>
        <taxon>50 kb inversion clade</taxon>
        <taxon>dalbergioids sensu lato</taxon>
        <taxon>Dalbergieae</taxon>
        <taxon>Pterocarpus clade</taxon>
        <taxon>Stylosanthes</taxon>
    </lineage>
</organism>
<dbReference type="PANTHER" id="PTHR33914">
    <property type="entry name" value="18S PRE-RIBOSOMAL ASSEMBLY PROTEIN GAR2-LIKE PROTEIN"/>
    <property type="match status" value="1"/>
</dbReference>